<keyword evidence="5 7" id="KW-1133">Transmembrane helix</keyword>
<feature type="transmembrane region" description="Helical" evidence="7">
    <location>
        <begin position="51"/>
        <end position="72"/>
    </location>
</feature>
<dbReference type="EMBL" id="JACATZ010000001">
    <property type="protein sequence ID" value="NWJ45436.1"/>
    <property type="molecule type" value="Genomic_DNA"/>
</dbReference>
<name>A0A8T7M2P0_9CHLR</name>
<protein>
    <submittedName>
        <fullName evidence="9">Sugar transferase</fullName>
    </submittedName>
</protein>
<accession>A0A8T7M2P0</accession>
<evidence type="ECO:0000259" key="8">
    <source>
        <dbReference type="Pfam" id="PF02397"/>
    </source>
</evidence>
<evidence type="ECO:0000256" key="7">
    <source>
        <dbReference type="SAM" id="Phobius"/>
    </source>
</evidence>
<keyword evidence="6 7" id="KW-0472">Membrane</keyword>
<dbReference type="Pfam" id="PF02397">
    <property type="entry name" value="Bac_transf"/>
    <property type="match status" value="1"/>
</dbReference>
<dbReference type="GO" id="GO:0016780">
    <property type="term" value="F:phosphotransferase activity, for other substituted phosphate groups"/>
    <property type="evidence" value="ECO:0007669"/>
    <property type="project" value="TreeGrafter"/>
</dbReference>
<comment type="caution">
    <text evidence="9">The sequence shown here is derived from an EMBL/GenBank/DDBJ whole genome shotgun (WGS) entry which is preliminary data.</text>
</comment>
<feature type="transmembrane region" description="Helical" evidence="7">
    <location>
        <begin position="92"/>
        <end position="110"/>
    </location>
</feature>
<evidence type="ECO:0000256" key="6">
    <source>
        <dbReference type="ARBA" id="ARBA00023136"/>
    </source>
</evidence>
<evidence type="ECO:0000313" key="10">
    <source>
        <dbReference type="Proteomes" id="UP000521676"/>
    </source>
</evidence>
<feature type="transmembrane region" description="Helical" evidence="7">
    <location>
        <begin position="122"/>
        <end position="143"/>
    </location>
</feature>
<proteinExistence type="inferred from homology"/>
<dbReference type="NCBIfam" id="TIGR03025">
    <property type="entry name" value="EPS_sugtrans"/>
    <property type="match status" value="1"/>
</dbReference>
<feature type="domain" description="Bacterial sugar transferase" evidence="8">
    <location>
        <begin position="330"/>
        <end position="517"/>
    </location>
</feature>
<comment type="similarity">
    <text evidence="2">Belongs to the bacterial sugar transferase family.</text>
</comment>
<evidence type="ECO:0000256" key="5">
    <source>
        <dbReference type="ARBA" id="ARBA00022989"/>
    </source>
</evidence>
<evidence type="ECO:0000256" key="4">
    <source>
        <dbReference type="ARBA" id="ARBA00022692"/>
    </source>
</evidence>
<dbReference type="InterPro" id="IPR017475">
    <property type="entry name" value="EPS_sugar_tfrase"/>
</dbReference>
<dbReference type="Pfam" id="PF13727">
    <property type="entry name" value="CoA_binding_3"/>
    <property type="match status" value="1"/>
</dbReference>
<feature type="transmembrane region" description="Helical" evidence="7">
    <location>
        <begin position="149"/>
        <end position="166"/>
    </location>
</feature>
<evidence type="ECO:0000256" key="1">
    <source>
        <dbReference type="ARBA" id="ARBA00004141"/>
    </source>
</evidence>
<evidence type="ECO:0000313" key="9">
    <source>
        <dbReference type="EMBL" id="NWJ45436.1"/>
    </source>
</evidence>
<comment type="subcellular location">
    <subcellularLocation>
        <location evidence="1">Membrane</location>
        <topology evidence="1">Multi-pass membrane protein</topology>
    </subcellularLocation>
</comment>
<sequence>MDYAKRNETLDFKPSIGLHIIEDKMNEITLNRPFTELENLKKPRWMRLGRYVLELCLINAAFVNAYAMRFYFQLGSDVYPEYQTPLSEYLGIQLGFTLSMFVILHLRGFYRMQRIAGYLDEVGNIISSTFISMGILMVALYIMRPFDPSRLMFVYLLVLSIIFLSLERLGVRAIYRALWSRGIWVSNTLVVGTTDVAMRLIHGIVQRPSTGYRVVGYVDDEERFSKWTLRANYGKRGDKQSEVNLLGPISKLTELIRKKDIKQVFVALPGSEHDLIDEVIQQCRMMGVAFTLVPDIYALKINTLSIQELNGVPLISYDVNKLTGWNYFLKRSMDIVLSLIAILITAIPMLLVALAVRLDSPGSVLFRQTRVGKDGKLFTCFKFRSMYVNADEMLAKLKGFNQTGGVTFKMKDDPRRTRVGKFIRRTSLDELPQFFNILLGQMSFAGPRPPIPREVERYDDWHYRRLEVTPGLTGLWQVSGRSNISYEEMVKLDIYYAEHWSPWLDLKIILKTIPAVLNGDGAF</sequence>
<dbReference type="GO" id="GO:0016020">
    <property type="term" value="C:membrane"/>
    <property type="evidence" value="ECO:0007669"/>
    <property type="project" value="UniProtKB-SubCell"/>
</dbReference>
<reference evidence="9 10" key="1">
    <citation type="submission" date="2020-06" db="EMBL/GenBank/DDBJ databases">
        <title>Anoxygenic phototrophic Chloroflexota member uses a Type I reaction center.</title>
        <authorList>
            <person name="Tsuji J.M."/>
            <person name="Shaw N.A."/>
            <person name="Nagashima S."/>
            <person name="Venkiteswaran J."/>
            <person name="Schiff S.L."/>
            <person name="Hanada S."/>
            <person name="Tank M."/>
            <person name="Neufeld J.D."/>
        </authorList>
    </citation>
    <scope>NUCLEOTIDE SEQUENCE [LARGE SCALE GENOMIC DNA]</scope>
    <source>
        <strain evidence="9">L227-S17</strain>
    </source>
</reference>
<dbReference type="PANTHER" id="PTHR30576">
    <property type="entry name" value="COLANIC BIOSYNTHESIS UDP-GLUCOSE LIPID CARRIER TRANSFERASE"/>
    <property type="match status" value="1"/>
</dbReference>
<dbReference type="AlphaFoldDB" id="A0A8T7M2P0"/>
<dbReference type="Gene3D" id="3.40.50.720">
    <property type="entry name" value="NAD(P)-binding Rossmann-like Domain"/>
    <property type="match status" value="1"/>
</dbReference>
<evidence type="ECO:0000256" key="3">
    <source>
        <dbReference type="ARBA" id="ARBA00022679"/>
    </source>
</evidence>
<dbReference type="InterPro" id="IPR003362">
    <property type="entry name" value="Bact_transf"/>
</dbReference>
<organism evidence="9 10">
    <name type="scientific">Candidatus Chlorohelix allophototropha</name>
    <dbReference type="NCBI Taxonomy" id="3003348"/>
    <lineage>
        <taxon>Bacteria</taxon>
        <taxon>Bacillati</taxon>
        <taxon>Chloroflexota</taxon>
        <taxon>Chloroflexia</taxon>
        <taxon>Candidatus Chloroheliales</taxon>
        <taxon>Candidatus Chloroheliaceae</taxon>
        <taxon>Candidatus Chlorohelix</taxon>
    </lineage>
</organism>
<evidence type="ECO:0000256" key="2">
    <source>
        <dbReference type="ARBA" id="ARBA00006464"/>
    </source>
</evidence>
<feature type="transmembrane region" description="Helical" evidence="7">
    <location>
        <begin position="335"/>
        <end position="356"/>
    </location>
</feature>
<keyword evidence="4 7" id="KW-0812">Transmembrane</keyword>
<keyword evidence="3 9" id="KW-0808">Transferase</keyword>
<gene>
    <name evidence="9" type="ORF">HXX08_06105</name>
</gene>
<dbReference type="Proteomes" id="UP000521676">
    <property type="component" value="Unassembled WGS sequence"/>
</dbReference>
<dbReference type="PANTHER" id="PTHR30576:SF10">
    <property type="entry name" value="SLL5057 PROTEIN"/>
    <property type="match status" value="1"/>
</dbReference>